<dbReference type="RefSeq" id="WP_019686472.1">
    <property type="nucleotide sequence ID" value="NZ_CP036496.1"/>
</dbReference>
<sequence>MIHLKRRIERFYTDEDGELVFALYEDIDGYVHYRYCTFDTDKHSMLSVLFEKEFKEEQS</sequence>
<evidence type="ECO:0000313" key="1">
    <source>
        <dbReference type="EMBL" id="SUA67408.1"/>
    </source>
</evidence>
<evidence type="ECO:0000313" key="3">
    <source>
        <dbReference type="Proteomes" id="UP000254400"/>
    </source>
</evidence>
<dbReference type="GeneID" id="93350076"/>
<name>A0A378Y0Q6_PAEPO</name>
<protein>
    <submittedName>
        <fullName evidence="2">Uncharacterized protein</fullName>
    </submittedName>
</protein>
<dbReference type="EMBL" id="UGSC01000001">
    <property type="protein sequence ID" value="SUA67408.1"/>
    <property type="molecule type" value="Genomic_DNA"/>
</dbReference>
<evidence type="ECO:0000313" key="2">
    <source>
        <dbReference type="EMBL" id="SUA70090.1"/>
    </source>
</evidence>
<accession>A0A378Y0Q6</accession>
<organism evidence="2 3">
    <name type="scientific">Paenibacillus polymyxa</name>
    <name type="common">Bacillus polymyxa</name>
    <dbReference type="NCBI Taxonomy" id="1406"/>
    <lineage>
        <taxon>Bacteria</taxon>
        <taxon>Bacillati</taxon>
        <taxon>Bacillota</taxon>
        <taxon>Bacilli</taxon>
        <taxon>Bacillales</taxon>
        <taxon>Paenibacillaceae</taxon>
        <taxon>Paenibacillus</taxon>
    </lineage>
</organism>
<dbReference type="EMBL" id="UGSC01000001">
    <property type="protein sequence ID" value="SUA70090.1"/>
    <property type="molecule type" value="Genomic_DNA"/>
</dbReference>
<proteinExistence type="predicted"/>
<reference evidence="2 3" key="1">
    <citation type="submission" date="2018-06" db="EMBL/GenBank/DDBJ databases">
        <authorList>
            <consortium name="Pathogen Informatics"/>
            <person name="Doyle S."/>
        </authorList>
    </citation>
    <scope>NUCLEOTIDE SEQUENCE [LARGE SCALE GENOMIC DNA]</scope>
    <source>
        <strain evidence="2 3">NCTC10343</strain>
    </source>
</reference>
<gene>
    <name evidence="1" type="ORF">NCTC10343_01279</name>
    <name evidence="2" type="ORF">NCTC10343_02960</name>
</gene>
<dbReference type="Proteomes" id="UP000254400">
    <property type="component" value="Unassembled WGS sequence"/>
</dbReference>
<dbReference type="AlphaFoldDB" id="A0A378Y0Q6"/>